<reference evidence="4 5" key="1">
    <citation type="submission" date="2015-12" db="EMBL/GenBank/DDBJ databases">
        <authorList>
            <person name="Shamseldin A."/>
            <person name="Moawad H."/>
            <person name="Abd El-Rahim W.M."/>
            <person name="Sadowsky M.J."/>
        </authorList>
    </citation>
    <scope>NUCLEOTIDE SEQUENCE [LARGE SCALE GENOMIC DNA]</scope>
    <source>
        <strain evidence="4 5">DG5B</strain>
    </source>
</reference>
<dbReference type="PANTHER" id="PTHR43877">
    <property type="entry name" value="AMINOALKYLPHOSPHONATE N-ACETYLTRANSFERASE-RELATED-RELATED"/>
    <property type="match status" value="1"/>
</dbReference>
<sequence>MAEVRIRPATLDDLEILLRFEQGVVEAERPFDPTLREEPIHYYQLPELIASPQALVLVAEVEQQVVGSGYARILAAKPYLKHEQYAYLGFMYVAPAYRGQGINGLILQQLTQWAAAQGLTEMRLEVYAHNQPAVRAYEKAGFAAHMLEMRRAI</sequence>
<dbReference type="AlphaFoldDB" id="A0A0U4AUJ9"/>
<dbReference type="Pfam" id="PF00583">
    <property type="entry name" value="Acetyltransf_1"/>
    <property type="match status" value="1"/>
</dbReference>
<organism evidence="4 5">
    <name type="scientific">Hymenobacter sedentarius</name>
    <dbReference type="NCBI Taxonomy" id="1411621"/>
    <lineage>
        <taxon>Bacteria</taxon>
        <taxon>Pseudomonadati</taxon>
        <taxon>Bacteroidota</taxon>
        <taxon>Cytophagia</taxon>
        <taxon>Cytophagales</taxon>
        <taxon>Hymenobacteraceae</taxon>
        <taxon>Hymenobacter</taxon>
    </lineage>
</organism>
<dbReference type="EMBL" id="CP013909">
    <property type="protein sequence ID" value="ALW84397.1"/>
    <property type="molecule type" value="Genomic_DNA"/>
</dbReference>
<keyword evidence="1 4" id="KW-0808">Transferase</keyword>
<evidence type="ECO:0000313" key="4">
    <source>
        <dbReference type="EMBL" id="ALW84397.1"/>
    </source>
</evidence>
<dbReference type="SUPFAM" id="SSF55729">
    <property type="entry name" value="Acyl-CoA N-acyltransferases (Nat)"/>
    <property type="match status" value="1"/>
</dbReference>
<dbReference type="STRING" id="1411621.AUC43_04405"/>
<dbReference type="InterPro" id="IPR000182">
    <property type="entry name" value="GNAT_dom"/>
</dbReference>
<dbReference type="InterPro" id="IPR050832">
    <property type="entry name" value="Bact_Acetyltransf"/>
</dbReference>
<evidence type="ECO:0000313" key="5">
    <source>
        <dbReference type="Proteomes" id="UP000059542"/>
    </source>
</evidence>
<dbReference type="CDD" id="cd04301">
    <property type="entry name" value="NAT_SF"/>
    <property type="match status" value="1"/>
</dbReference>
<dbReference type="PROSITE" id="PS51186">
    <property type="entry name" value="GNAT"/>
    <property type="match status" value="1"/>
</dbReference>
<dbReference type="InterPro" id="IPR016181">
    <property type="entry name" value="Acyl_CoA_acyltransferase"/>
</dbReference>
<dbReference type="RefSeq" id="WP_068190358.1">
    <property type="nucleotide sequence ID" value="NZ_CP013909.1"/>
</dbReference>
<proteinExistence type="predicted"/>
<dbReference type="PANTHER" id="PTHR43877:SF2">
    <property type="entry name" value="AMINOALKYLPHOSPHONATE N-ACETYLTRANSFERASE-RELATED"/>
    <property type="match status" value="1"/>
</dbReference>
<evidence type="ECO:0000259" key="3">
    <source>
        <dbReference type="PROSITE" id="PS51186"/>
    </source>
</evidence>
<dbReference type="GO" id="GO:0016747">
    <property type="term" value="F:acyltransferase activity, transferring groups other than amino-acyl groups"/>
    <property type="evidence" value="ECO:0007669"/>
    <property type="project" value="InterPro"/>
</dbReference>
<dbReference type="KEGG" id="hyg:AUC43_04405"/>
<protein>
    <submittedName>
        <fullName evidence="4">Acetyltransferase</fullName>
    </submittedName>
</protein>
<gene>
    <name evidence="4" type="ORF">AUC43_04405</name>
</gene>
<feature type="domain" description="N-acetyltransferase" evidence="3">
    <location>
        <begin position="4"/>
        <end position="153"/>
    </location>
</feature>
<evidence type="ECO:0000256" key="2">
    <source>
        <dbReference type="ARBA" id="ARBA00023315"/>
    </source>
</evidence>
<keyword evidence="5" id="KW-1185">Reference proteome</keyword>
<evidence type="ECO:0000256" key="1">
    <source>
        <dbReference type="ARBA" id="ARBA00022679"/>
    </source>
</evidence>
<dbReference type="OrthoDB" id="9803233at2"/>
<keyword evidence="2" id="KW-0012">Acyltransferase</keyword>
<name>A0A0U4AUJ9_9BACT</name>
<accession>A0A0U4AUJ9</accession>
<dbReference type="Gene3D" id="3.40.630.30">
    <property type="match status" value="1"/>
</dbReference>
<dbReference type="Proteomes" id="UP000059542">
    <property type="component" value="Chromosome"/>
</dbReference>